<dbReference type="EMBL" id="CAJZBQ010000032">
    <property type="protein sequence ID" value="CAG9322848.1"/>
    <property type="molecule type" value="Genomic_DNA"/>
</dbReference>
<organism evidence="1 2">
    <name type="scientific">Blepharisma stoltei</name>
    <dbReference type="NCBI Taxonomy" id="1481888"/>
    <lineage>
        <taxon>Eukaryota</taxon>
        <taxon>Sar</taxon>
        <taxon>Alveolata</taxon>
        <taxon>Ciliophora</taxon>
        <taxon>Postciliodesmatophora</taxon>
        <taxon>Heterotrichea</taxon>
        <taxon>Heterotrichida</taxon>
        <taxon>Blepharismidae</taxon>
        <taxon>Blepharisma</taxon>
    </lineage>
</organism>
<evidence type="ECO:0000313" key="1">
    <source>
        <dbReference type="EMBL" id="CAG9322848.1"/>
    </source>
</evidence>
<proteinExistence type="predicted"/>
<dbReference type="AlphaFoldDB" id="A0AAU9JER5"/>
<gene>
    <name evidence="1" type="ORF">BSTOLATCC_MIC31963</name>
</gene>
<protein>
    <submittedName>
        <fullName evidence="1">Uncharacterized protein</fullName>
    </submittedName>
</protein>
<name>A0AAU9JER5_9CILI</name>
<reference evidence="1" key="1">
    <citation type="submission" date="2021-09" db="EMBL/GenBank/DDBJ databases">
        <authorList>
            <consortium name="AG Swart"/>
            <person name="Singh M."/>
            <person name="Singh A."/>
            <person name="Seah K."/>
            <person name="Emmerich C."/>
        </authorList>
    </citation>
    <scope>NUCLEOTIDE SEQUENCE</scope>
    <source>
        <strain evidence="1">ATCC30299</strain>
    </source>
</reference>
<sequence length="69" mass="8425">MIMVYGDPDQIFIEKWWLLFSKKIKSKFQRNFLILLQNYDSHLVILNLKSKKFFPFFLVFFSENCICPL</sequence>
<comment type="caution">
    <text evidence="1">The sequence shown here is derived from an EMBL/GenBank/DDBJ whole genome shotgun (WGS) entry which is preliminary data.</text>
</comment>
<evidence type="ECO:0000313" key="2">
    <source>
        <dbReference type="Proteomes" id="UP001162131"/>
    </source>
</evidence>
<dbReference type="Proteomes" id="UP001162131">
    <property type="component" value="Unassembled WGS sequence"/>
</dbReference>
<accession>A0AAU9JER5</accession>
<keyword evidence="2" id="KW-1185">Reference proteome</keyword>